<proteinExistence type="predicted"/>
<evidence type="ECO:0000313" key="1">
    <source>
        <dbReference type="EMBL" id="KAK7692261.1"/>
    </source>
</evidence>
<accession>A0AAW0GHN9</accession>
<keyword evidence="2" id="KW-1185">Reference proteome</keyword>
<protein>
    <submittedName>
        <fullName evidence="1">Uncharacterized protein</fullName>
    </submittedName>
</protein>
<dbReference type="Proteomes" id="UP001385951">
    <property type="component" value="Unassembled WGS sequence"/>
</dbReference>
<dbReference type="AlphaFoldDB" id="A0AAW0GHN9"/>
<organism evidence="1 2">
    <name type="scientific">Cerrena zonata</name>
    <dbReference type="NCBI Taxonomy" id="2478898"/>
    <lineage>
        <taxon>Eukaryota</taxon>
        <taxon>Fungi</taxon>
        <taxon>Dikarya</taxon>
        <taxon>Basidiomycota</taxon>
        <taxon>Agaricomycotina</taxon>
        <taxon>Agaricomycetes</taxon>
        <taxon>Polyporales</taxon>
        <taxon>Cerrenaceae</taxon>
        <taxon>Cerrena</taxon>
    </lineage>
</organism>
<dbReference type="EMBL" id="JASBNA010000004">
    <property type="protein sequence ID" value="KAK7692261.1"/>
    <property type="molecule type" value="Genomic_DNA"/>
</dbReference>
<reference evidence="1 2" key="1">
    <citation type="submission" date="2022-09" db="EMBL/GenBank/DDBJ databases">
        <authorList>
            <person name="Palmer J.M."/>
        </authorList>
    </citation>
    <scope>NUCLEOTIDE SEQUENCE [LARGE SCALE GENOMIC DNA]</scope>
    <source>
        <strain evidence="1 2">DSM 7382</strain>
    </source>
</reference>
<sequence length="106" mass="12123">MLRPRYRPGWIPSWKDTGKHWAHFEDGIALSHPAIIDATRLRRRDCYSKAVLSKRDPHEKEITMFLASEPAKSGMTSTIPDSKQLGKCLNVSVRYSRACSFFMIVA</sequence>
<name>A0AAW0GHN9_9APHY</name>
<gene>
    <name evidence="1" type="ORF">QCA50_003886</name>
</gene>
<comment type="caution">
    <text evidence="1">The sequence shown here is derived from an EMBL/GenBank/DDBJ whole genome shotgun (WGS) entry which is preliminary data.</text>
</comment>
<evidence type="ECO:0000313" key="2">
    <source>
        <dbReference type="Proteomes" id="UP001385951"/>
    </source>
</evidence>